<dbReference type="GO" id="GO:0004072">
    <property type="term" value="F:aspartate kinase activity"/>
    <property type="evidence" value="ECO:0007669"/>
    <property type="project" value="UniProtKB-EC"/>
</dbReference>
<evidence type="ECO:0000256" key="4">
    <source>
        <dbReference type="ARBA" id="ARBA00022741"/>
    </source>
</evidence>
<evidence type="ECO:0000256" key="6">
    <source>
        <dbReference type="ARBA" id="ARBA00022840"/>
    </source>
</evidence>
<dbReference type="Pfam" id="PF01842">
    <property type="entry name" value="ACT"/>
    <property type="match status" value="1"/>
</dbReference>
<dbReference type="InterPro" id="IPR002912">
    <property type="entry name" value="ACT_dom"/>
</dbReference>
<proteinExistence type="inferred from homology"/>
<gene>
    <name evidence="8" type="ORF">METZ01_LOCUS165769</name>
</gene>
<dbReference type="GO" id="GO:0005829">
    <property type="term" value="C:cytosol"/>
    <property type="evidence" value="ECO:0007669"/>
    <property type="project" value="TreeGrafter"/>
</dbReference>
<dbReference type="InterPro" id="IPR054352">
    <property type="entry name" value="ACT_Aspartokinase"/>
</dbReference>
<dbReference type="EMBL" id="UINC01029721">
    <property type="protein sequence ID" value="SVB12915.1"/>
    <property type="molecule type" value="Genomic_DNA"/>
</dbReference>
<reference evidence="8" key="1">
    <citation type="submission" date="2018-05" db="EMBL/GenBank/DDBJ databases">
        <authorList>
            <person name="Lanie J.A."/>
            <person name="Ng W.-L."/>
            <person name="Kazmierczak K.M."/>
            <person name="Andrzejewski T.M."/>
            <person name="Davidsen T.M."/>
            <person name="Wayne K.J."/>
            <person name="Tettelin H."/>
            <person name="Glass J.I."/>
            <person name="Rusch D."/>
            <person name="Podicherti R."/>
            <person name="Tsui H.-C.T."/>
            <person name="Winkler M.E."/>
        </authorList>
    </citation>
    <scope>NUCLEOTIDE SEQUENCE</scope>
</reference>
<name>A0A382BGH3_9ZZZZ</name>
<dbReference type="EC" id="2.7.2.4" evidence="2"/>
<evidence type="ECO:0000259" key="7">
    <source>
        <dbReference type="PROSITE" id="PS51671"/>
    </source>
</evidence>
<dbReference type="CDD" id="cd04923">
    <property type="entry name" value="ACT_AK-LysC-DapG-like_2"/>
    <property type="match status" value="1"/>
</dbReference>
<dbReference type="PROSITE" id="PS51671">
    <property type="entry name" value="ACT"/>
    <property type="match status" value="2"/>
</dbReference>
<dbReference type="GO" id="GO:0005524">
    <property type="term" value="F:ATP binding"/>
    <property type="evidence" value="ECO:0007669"/>
    <property type="project" value="UniProtKB-KW"/>
</dbReference>
<dbReference type="GO" id="GO:0009089">
    <property type="term" value="P:lysine biosynthetic process via diaminopimelate"/>
    <property type="evidence" value="ECO:0007669"/>
    <property type="project" value="TreeGrafter"/>
</dbReference>
<keyword evidence="5" id="KW-0418">Kinase</keyword>
<dbReference type="PANTHER" id="PTHR21499">
    <property type="entry name" value="ASPARTATE KINASE"/>
    <property type="match status" value="1"/>
</dbReference>
<dbReference type="AlphaFoldDB" id="A0A382BGH3"/>
<evidence type="ECO:0000313" key="8">
    <source>
        <dbReference type="EMBL" id="SVB12915.1"/>
    </source>
</evidence>
<dbReference type="FunFam" id="3.30.2130.10:FF:000002">
    <property type="entry name" value="Aspartokinase"/>
    <property type="match status" value="1"/>
</dbReference>
<sequence length="161" mass="17403">MELSNRVRGIAHDKNVAKITVLGIPDRPGIAATLFEPLAERGISVDTIVQNSSVDKTADLTFTISREDLATAMSIVKPTAMDIGARDCMSDSMLAKVSVVGTGMQNNPGYASQMFRALFEANVNIEMITTSEIRITCIVAEAMVENAVRALHTAFQLDKEN</sequence>
<keyword evidence="4" id="KW-0547">Nucleotide-binding</keyword>
<organism evidence="8">
    <name type="scientific">marine metagenome</name>
    <dbReference type="NCBI Taxonomy" id="408172"/>
    <lineage>
        <taxon>unclassified sequences</taxon>
        <taxon>metagenomes</taxon>
        <taxon>ecological metagenomes</taxon>
    </lineage>
</organism>
<dbReference type="CDD" id="cd04913">
    <property type="entry name" value="ACT_AKii-LysC-BS-like_1"/>
    <property type="match status" value="1"/>
</dbReference>
<feature type="domain" description="ACT" evidence="7">
    <location>
        <begin position="19"/>
        <end position="90"/>
    </location>
</feature>
<dbReference type="GO" id="GO:0009090">
    <property type="term" value="P:homoserine biosynthetic process"/>
    <property type="evidence" value="ECO:0007669"/>
    <property type="project" value="TreeGrafter"/>
</dbReference>
<dbReference type="Gene3D" id="3.30.2130.10">
    <property type="entry name" value="VC0802-like"/>
    <property type="match status" value="1"/>
</dbReference>
<dbReference type="Pfam" id="PF22468">
    <property type="entry name" value="ACT_9"/>
    <property type="match status" value="1"/>
</dbReference>
<evidence type="ECO:0000256" key="5">
    <source>
        <dbReference type="ARBA" id="ARBA00022777"/>
    </source>
</evidence>
<evidence type="ECO:0000256" key="2">
    <source>
        <dbReference type="ARBA" id="ARBA00013059"/>
    </source>
</evidence>
<protein>
    <recommendedName>
        <fullName evidence="2">aspartate kinase</fullName>
        <ecNumber evidence="2">2.7.2.4</ecNumber>
    </recommendedName>
</protein>
<evidence type="ECO:0000256" key="3">
    <source>
        <dbReference type="ARBA" id="ARBA00022679"/>
    </source>
</evidence>
<keyword evidence="3" id="KW-0808">Transferase</keyword>
<comment type="similarity">
    <text evidence="1">Belongs to the aspartokinase family.</text>
</comment>
<keyword evidence="6" id="KW-0067">ATP-binding</keyword>
<dbReference type="PANTHER" id="PTHR21499:SF3">
    <property type="entry name" value="ASPARTOKINASE"/>
    <property type="match status" value="1"/>
</dbReference>
<dbReference type="InterPro" id="IPR045865">
    <property type="entry name" value="ACT-like_dom_sf"/>
</dbReference>
<dbReference type="SUPFAM" id="SSF55021">
    <property type="entry name" value="ACT-like"/>
    <property type="match status" value="2"/>
</dbReference>
<evidence type="ECO:0000256" key="1">
    <source>
        <dbReference type="ARBA" id="ARBA00010122"/>
    </source>
</evidence>
<accession>A0A382BGH3</accession>
<feature type="domain" description="ACT" evidence="7">
    <location>
        <begin position="99"/>
        <end position="161"/>
    </location>
</feature>